<dbReference type="Pfam" id="PF00106">
    <property type="entry name" value="adh_short"/>
    <property type="match status" value="1"/>
</dbReference>
<protein>
    <submittedName>
        <fullName evidence="5">NAD(P)-dependent dehydrogenase (Short-subunit alcohol dehydrogenase family)</fullName>
    </submittedName>
</protein>
<keyword evidence="6" id="KW-1185">Reference proteome</keyword>
<comment type="caution">
    <text evidence="5">The sequence shown here is derived from an EMBL/GenBank/DDBJ whole genome shotgun (WGS) entry which is preliminary data.</text>
</comment>
<dbReference type="Gene3D" id="3.40.50.720">
    <property type="entry name" value="NAD(P)-binding Rossmann-like Domain"/>
    <property type="match status" value="1"/>
</dbReference>
<dbReference type="GO" id="GO:0016616">
    <property type="term" value="F:oxidoreductase activity, acting on the CH-OH group of donors, NAD or NADP as acceptor"/>
    <property type="evidence" value="ECO:0007669"/>
    <property type="project" value="InterPro"/>
</dbReference>
<dbReference type="PRINTS" id="PR00081">
    <property type="entry name" value="GDHRDH"/>
</dbReference>
<dbReference type="PANTHER" id="PTHR43963">
    <property type="entry name" value="CARBONYL REDUCTASE 1-RELATED"/>
    <property type="match status" value="1"/>
</dbReference>
<dbReference type="InterPro" id="IPR020904">
    <property type="entry name" value="Sc_DH/Rdtase_CS"/>
</dbReference>
<sequence length="255" mass="27433">MNTREQNSRKVAFVTGANRGIGFGTALELGRQGVHVILGARDEASGRKALAELAEQDVQAEWLEFNVANAADHQRAYDFIEQKYGKLDILVNNAGIMLETPETEFNQKNTTSVVSGDALRGTFEVNFFGLVGLTQTLLPLIKRAPAGRIVNVSSVLASLNIHATSDDPRLPNHRQFAYNASKTAVNAFTIHLAKELAGSSVKVNAAHPGWVRTDMGGPHAEMSIEEGAATSVQLALLGDDGPSGSYMHKGQVLPW</sequence>
<evidence type="ECO:0000256" key="1">
    <source>
        <dbReference type="ARBA" id="ARBA00006484"/>
    </source>
</evidence>
<dbReference type="AlphaFoldDB" id="A0A7W5FSJ9"/>
<dbReference type="PROSITE" id="PS00061">
    <property type="entry name" value="ADH_SHORT"/>
    <property type="match status" value="1"/>
</dbReference>
<dbReference type="InterPro" id="IPR045313">
    <property type="entry name" value="CBR1-like"/>
</dbReference>
<dbReference type="RefSeq" id="WP_183439616.1">
    <property type="nucleotide sequence ID" value="NZ_JACHXD010000002.1"/>
</dbReference>
<evidence type="ECO:0000313" key="5">
    <source>
        <dbReference type="EMBL" id="MBB3117637.1"/>
    </source>
</evidence>
<keyword evidence="2" id="KW-0521">NADP</keyword>
<accession>A0A7W5FSJ9</accession>
<evidence type="ECO:0000256" key="3">
    <source>
        <dbReference type="ARBA" id="ARBA00023002"/>
    </source>
</evidence>
<dbReference type="PANTHER" id="PTHR43963:SF6">
    <property type="entry name" value="CHAIN DEHYDROGENASE FAMILY PROTEIN, PUTATIVE (AFU_ORTHOLOGUE AFUA_3G15350)-RELATED"/>
    <property type="match status" value="1"/>
</dbReference>
<dbReference type="CDD" id="cd05324">
    <property type="entry name" value="carb_red_PTCR-like_SDR_c"/>
    <property type="match status" value="1"/>
</dbReference>
<comment type="similarity">
    <text evidence="1 4">Belongs to the short-chain dehydrogenases/reductases (SDR) family.</text>
</comment>
<evidence type="ECO:0000256" key="2">
    <source>
        <dbReference type="ARBA" id="ARBA00022857"/>
    </source>
</evidence>
<dbReference type="InterPro" id="IPR002347">
    <property type="entry name" value="SDR_fam"/>
</dbReference>
<gene>
    <name evidence="5" type="ORF">FHS03_000663</name>
</gene>
<evidence type="ECO:0000313" key="6">
    <source>
        <dbReference type="Proteomes" id="UP000541535"/>
    </source>
</evidence>
<keyword evidence="3" id="KW-0560">Oxidoreductase</keyword>
<organism evidence="5 6">
    <name type="scientific">Pseudoduganella violacea</name>
    <dbReference type="NCBI Taxonomy" id="1715466"/>
    <lineage>
        <taxon>Bacteria</taxon>
        <taxon>Pseudomonadati</taxon>
        <taxon>Pseudomonadota</taxon>
        <taxon>Betaproteobacteria</taxon>
        <taxon>Burkholderiales</taxon>
        <taxon>Oxalobacteraceae</taxon>
        <taxon>Telluria group</taxon>
        <taxon>Pseudoduganella</taxon>
    </lineage>
</organism>
<name>A0A7W5FSJ9_9BURK</name>
<proteinExistence type="inferred from homology"/>
<dbReference type="Proteomes" id="UP000541535">
    <property type="component" value="Unassembled WGS sequence"/>
</dbReference>
<dbReference type="InterPro" id="IPR036291">
    <property type="entry name" value="NAD(P)-bd_dom_sf"/>
</dbReference>
<reference evidence="5 6" key="1">
    <citation type="submission" date="2020-08" db="EMBL/GenBank/DDBJ databases">
        <title>Genomic Encyclopedia of Type Strains, Phase III (KMG-III): the genomes of soil and plant-associated and newly described type strains.</title>
        <authorList>
            <person name="Whitman W."/>
        </authorList>
    </citation>
    <scope>NUCLEOTIDE SEQUENCE [LARGE SCALE GENOMIC DNA]</scope>
    <source>
        <strain evidence="5 6">CECT 8897</strain>
    </source>
</reference>
<dbReference type="SUPFAM" id="SSF51735">
    <property type="entry name" value="NAD(P)-binding Rossmann-fold domains"/>
    <property type="match status" value="1"/>
</dbReference>
<evidence type="ECO:0000256" key="4">
    <source>
        <dbReference type="RuleBase" id="RU000363"/>
    </source>
</evidence>
<dbReference type="PRINTS" id="PR00080">
    <property type="entry name" value="SDRFAMILY"/>
</dbReference>
<dbReference type="EMBL" id="JACHXD010000002">
    <property type="protein sequence ID" value="MBB3117637.1"/>
    <property type="molecule type" value="Genomic_DNA"/>
</dbReference>